<evidence type="ECO:0000313" key="1">
    <source>
        <dbReference type="EMBL" id="MBU5491579.1"/>
    </source>
</evidence>
<sequence length="66" mass="7620">MINKTCIMCGAPITEKNVIGINQKLLGRKIINFYCMDCLADYLEVSIEDLLERIEEFKDEGCKLFE</sequence>
<dbReference type="Proteomes" id="UP000783588">
    <property type="component" value="Unassembled WGS sequence"/>
</dbReference>
<gene>
    <name evidence="1" type="ORF">KQI75_13320</name>
</gene>
<protein>
    <submittedName>
        <fullName evidence="1">Uncharacterized protein</fullName>
    </submittedName>
</protein>
<name>A0ABS6EV57_9FIRM</name>
<dbReference type="RefSeq" id="WP_216471321.1">
    <property type="nucleotide sequence ID" value="NZ_JAHLQI010000012.1"/>
</dbReference>
<dbReference type="EMBL" id="JAHLQI010000012">
    <property type="protein sequence ID" value="MBU5491579.1"/>
    <property type="molecule type" value="Genomic_DNA"/>
</dbReference>
<accession>A0ABS6EV57</accession>
<comment type="caution">
    <text evidence="1">The sequence shown here is derived from an EMBL/GenBank/DDBJ whole genome shotgun (WGS) entry which is preliminary data.</text>
</comment>
<reference evidence="1 2" key="1">
    <citation type="submission" date="2021-06" db="EMBL/GenBank/DDBJ databases">
        <authorList>
            <person name="Sun Q."/>
            <person name="Li D."/>
        </authorList>
    </citation>
    <scope>NUCLEOTIDE SEQUENCE [LARGE SCALE GENOMIC DNA]</scope>
    <source>
        <strain evidence="1 2">MSJd-7</strain>
    </source>
</reference>
<organism evidence="1 2">
    <name type="scientific">Butyricicoccus intestinisimiae</name>
    <dbReference type="NCBI Taxonomy" id="2841509"/>
    <lineage>
        <taxon>Bacteria</taxon>
        <taxon>Bacillati</taxon>
        <taxon>Bacillota</taxon>
        <taxon>Clostridia</taxon>
        <taxon>Eubacteriales</taxon>
        <taxon>Butyricicoccaceae</taxon>
        <taxon>Butyricicoccus</taxon>
    </lineage>
</organism>
<proteinExistence type="predicted"/>
<keyword evidence="2" id="KW-1185">Reference proteome</keyword>
<evidence type="ECO:0000313" key="2">
    <source>
        <dbReference type="Proteomes" id="UP000783588"/>
    </source>
</evidence>